<keyword evidence="1" id="KW-0812">Transmembrane</keyword>
<protein>
    <submittedName>
        <fullName evidence="2">Uncharacterized protein</fullName>
    </submittedName>
</protein>
<organism evidence="2 3">
    <name type="scientific">Phyllobacterium trifolii</name>
    <dbReference type="NCBI Taxonomy" id="300193"/>
    <lineage>
        <taxon>Bacteria</taxon>
        <taxon>Pseudomonadati</taxon>
        <taxon>Pseudomonadota</taxon>
        <taxon>Alphaproteobacteria</taxon>
        <taxon>Hyphomicrobiales</taxon>
        <taxon>Phyllobacteriaceae</taxon>
        <taxon>Phyllobacterium</taxon>
    </lineage>
</organism>
<name>A0A839U4K8_9HYPH</name>
<proteinExistence type="predicted"/>
<feature type="transmembrane region" description="Helical" evidence="1">
    <location>
        <begin position="62"/>
        <end position="81"/>
    </location>
</feature>
<sequence>MAMDKDAMAVQRWIELPDKTKRFFEQLEAQNIETLEVVADAPAEDVTEIFVMVRNAKVIGKFFKWLIVGVLGIFLGTIMFWEGMLKVLAWFKI</sequence>
<evidence type="ECO:0000313" key="2">
    <source>
        <dbReference type="EMBL" id="MBB3144955.1"/>
    </source>
</evidence>
<accession>A0A839U4K8</accession>
<dbReference type="Proteomes" id="UP000554520">
    <property type="component" value="Unassembled WGS sequence"/>
</dbReference>
<dbReference type="EMBL" id="JACHXN010000003">
    <property type="protein sequence ID" value="MBB3144955.1"/>
    <property type="molecule type" value="Genomic_DNA"/>
</dbReference>
<evidence type="ECO:0000313" key="3">
    <source>
        <dbReference type="Proteomes" id="UP000554520"/>
    </source>
</evidence>
<evidence type="ECO:0000256" key="1">
    <source>
        <dbReference type="SAM" id="Phobius"/>
    </source>
</evidence>
<keyword evidence="1" id="KW-0472">Membrane</keyword>
<keyword evidence="3" id="KW-1185">Reference proteome</keyword>
<reference evidence="2 3" key="1">
    <citation type="submission" date="2020-08" db="EMBL/GenBank/DDBJ databases">
        <title>Genomic Encyclopedia of Type Strains, Phase III (KMG-III): the genomes of soil and plant-associated and newly described type strains.</title>
        <authorList>
            <person name="Whitman W."/>
        </authorList>
    </citation>
    <scope>NUCLEOTIDE SEQUENCE [LARGE SCALE GENOMIC DNA]</scope>
    <source>
        <strain evidence="2 3">CECT 7015</strain>
    </source>
</reference>
<comment type="caution">
    <text evidence="2">The sequence shown here is derived from an EMBL/GenBank/DDBJ whole genome shotgun (WGS) entry which is preliminary data.</text>
</comment>
<dbReference type="AlphaFoldDB" id="A0A839U4K8"/>
<gene>
    <name evidence="2" type="ORF">FHS21_001356</name>
</gene>
<dbReference type="RefSeq" id="WP_183661388.1">
    <property type="nucleotide sequence ID" value="NZ_JACHXN010000003.1"/>
</dbReference>
<keyword evidence="1" id="KW-1133">Transmembrane helix</keyword>